<dbReference type="Pfam" id="PF00078">
    <property type="entry name" value="RVT_1"/>
    <property type="match status" value="1"/>
</dbReference>
<proteinExistence type="predicted"/>
<name>A0AAV3R7P3_LITER</name>
<evidence type="ECO:0000313" key="4">
    <source>
        <dbReference type="Proteomes" id="UP001454036"/>
    </source>
</evidence>
<dbReference type="PANTHER" id="PTHR46890">
    <property type="entry name" value="NON-LTR RETROLELEMENT REVERSE TRANSCRIPTASE-LIKE PROTEIN-RELATED"/>
    <property type="match status" value="1"/>
</dbReference>
<dbReference type="InterPro" id="IPR000477">
    <property type="entry name" value="RT_dom"/>
</dbReference>
<evidence type="ECO:0000259" key="1">
    <source>
        <dbReference type="Pfam" id="PF00078"/>
    </source>
</evidence>
<comment type="caution">
    <text evidence="3">The sequence shown here is derived from an EMBL/GenBank/DDBJ whole genome shotgun (WGS) entry which is preliminary data.</text>
</comment>
<dbReference type="PANTHER" id="PTHR46890:SF48">
    <property type="entry name" value="RNA-DIRECTED DNA POLYMERASE"/>
    <property type="match status" value="1"/>
</dbReference>
<organism evidence="3 4">
    <name type="scientific">Lithospermum erythrorhizon</name>
    <name type="common">Purple gromwell</name>
    <name type="synonym">Lithospermum officinale var. erythrorhizon</name>
    <dbReference type="NCBI Taxonomy" id="34254"/>
    <lineage>
        <taxon>Eukaryota</taxon>
        <taxon>Viridiplantae</taxon>
        <taxon>Streptophyta</taxon>
        <taxon>Embryophyta</taxon>
        <taxon>Tracheophyta</taxon>
        <taxon>Spermatophyta</taxon>
        <taxon>Magnoliopsida</taxon>
        <taxon>eudicotyledons</taxon>
        <taxon>Gunneridae</taxon>
        <taxon>Pentapetalae</taxon>
        <taxon>asterids</taxon>
        <taxon>lamiids</taxon>
        <taxon>Boraginales</taxon>
        <taxon>Boraginaceae</taxon>
        <taxon>Boraginoideae</taxon>
        <taxon>Lithospermeae</taxon>
        <taxon>Lithospermum</taxon>
    </lineage>
</organism>
<dbReference type="Proteomes" id="UP001454036">
    <property type="component" value="Unassembled WGS sequence"/>
</dbReference>
<dbReference type="InterPro" id="IPR043502">
    <property type="entry name" value="DNA/RNA_pol_sf"/>
</dbReference>
<evidence type="ECO:0000259" key="2">
    <source>
        <dbReference type="Pfam" id="PF13966"/>
    </source>
</evidence>
<dbReference type="InterPro" id="IPR026960">
    <property type="entry name" value="RVT-Znf"/>
</dbReference>
<reference evidence="3 4" key="1">
    <citation type="submission" date="2024-01" db="EMBL/GenBank/DDBJ databases">
        <title>The complete chloroplast genome sequence of Lithospermum erythrorhizon: insights into the phylogenetic relationship among Boraginaceae species and the maternal lineages of purple gromwells.</title>
        <authorList>
            <person name="Okada T."/>
            <person name="Watanabe K."/>
        </authorList>
    </citation>
    <scope>NUCLEOTIDE SEQUENCE [LARGE SCALE GENOMIC DNA]</scope>
</reference>
<protein>
    <recommendedName>
        <fullName evidence="5">Reverse transcriptase domain-containing protein</fullName>
    </recommendedName>
</protein>
<dbReference type="Pfam" id="PF13966">
    <property type="entry name" value="zf-RVT"/>
    <property type="match status" value="1"/>
</dbReference>
<dbReference type="AlphaFoldDB" id="A0AAV3R7P3"/>
<dbReference type="InterPro" id="IPR052343">
    <property type="entry name" value="Retrotransposon-Effector_Assoc"/>
</dbReference>
<feature type="domain" description="Reverse transcriptase" evidence="1">
    <location>
        <begin position="96"/>
        <end position="195"/>
    </location>
</feature>
<accession>A0AAV3R7P3</accession>
<gene>
    <name evidence="3" type="ORF">LIER_25071</name>
</gene>
<dbReference type="SUPFAM" id="SSF56672">
    <property type="entry name" value="DNA/RNA polymerases"/>
    <property type="match status" value="1"/>
</dbReference>
<sequence length="383" mass="44267">MVMGKSLGPDGLSIEFYKHHWEKIGRDIWEAFLYMFATGDIPSRVNATILSLIPKVDHLSNVRDYRPISCCNNLYISDSVLMLQEVVQGYHKENGVPKAVIKCCITRASFSLNLNGTLRGWFTSSRGLRQGDPISSYLFILVLEIFNGLMRKASGTPRYTFHSKCRELGITHLSFADDMILLVSANMDIFRVVKDTLSLFEFGDADGVFTHRSLWESLRHRPERVPWLMWLWSRNGIPRHEFTSWMLFHCKLPTRGILASWGMQVKTTCVFCSCEESQDHLFFHCVFSAQVWRLILQRLGMCIGVSTWQVERQWCIDNIGGRSFRTRLMQMSLMCTIYVIWQERNSRVFGGNPVSADFLFHKVLSIIHDRVCARRGIKKTKTN</sequence>
<dbReference type="EMBL" id="BAABME010007450">
    <property type="protein sequence ID" value="GAA0170913.1"/>
    <property type="molecule type" value="Genomic_DNA"/>
</dbReference>
<keyword evidence="4" id="KW-1185">Reference proteome</keyword>
<feature type="domain" description="Reverse transcriptase zinc-binding" evidence="2">
    <location>
        <begin position="209"/>
        <end position="292"/>
    </location>
</feature>
<evidence type="ECO:0000313" key="3">
    <source>
        <dbReference type="EMBL" id="GAA0170913.1"/>
    </source>
</evidence>
<evidence type="ECO:0008006" key="5">
    <source>
        <dbReference type="Google" id="ProtNLM"/>
    </source>
</evidence>